<dbReference type="AlphaFoldDB" id="A0A929MNA0"/>
<accession>A0A929MNA0</accession>
<dbReference type="Proteomes" id="UP000757900">
    <property type="component" value="Unassembled WGS sequence"/>
</dbReference>
<gene>
    <name evidence="1" type="ORF">HXK00_02575</name>
</gene>
<proteinExistence type="predicted"/>
<organism evidence="1 2">
    <name type="scientific">Abiotrophia defectiva</name>
    <name type="common">Streptococcus defectivus</name>
    <dbReference type="NCBI Taxonomy" id="46125"/>
    <lineage>
        <taxon>Bacteria</taxon>
        <taxon>Bacillati</taxon>
        <taxon>Bacillota</taxon>
        <taxon>Bacilli</taxon>
        <taxon>Lactobacillales</taxon>
        <taxon>Aerococcaceae</taxon>
        <taxon>Abiotrophia</taxon>
    </lineage>
</organism>
<reference evidence="1" key="1">
    <citation type="submission" date="2020-04" db="EMBL/GenBank/DDBJ databases">
        <title>Deep metagenomics examines the oral microbiome during advanced dental caries in children, revealing novel taxa and co-occurrences with host molecules.</title>
        <authorList>
            <person name="Baker J.L."/>
            <person name="Morton J.T."/>
            <person name="Dinis M."/>
            <person name="Alvarez R."/>
            <person name="Tran N.C."/>
            <person name="Knight R."/>
            <person name="Edlund A."/>
        </authorList>
    </citation>
    <scope>NUCLEOTIDE SEQUENCE</scope>
    <source>
        <strain evidence="1">JCVI_23_bin.16</strain>
    </source>
</reference>
<evidence type="ECO:0000313" key="1">
    <source>
        <dbReference type="EMBL" id="MBF0934513.1"/>
    </source>
</evidence>
<comment type="caution">
    <text evidence="1">The sequence shown here is derived from an EMBL/GenBank/DDBJ whole genome shotgun (WGS) entry which is preliminary data.</text>
</comment>
<feature type="non-terminal residue" evidence="1">
    <location>
        <position position="1"/>
    </location>
</feature>
<evidence type="ECO:0000313" key="2">
    <source>
        <dbReference type="Proteomes" id="UP000757900"/>
    </source>
</evidence>
<protein>
    <submittedName>
        <fullName evidence="1">Uncharacterized protein</fullName>
    </submittedName>
</protein>
<sequence length="107" mass="12483">PKKPHESWCEEYAVEWFKGANPNDVRPIEEDLTAYIPEKKDKKRDAFPTSIVVEEIRFFSSQPPQTIYYNKNHYYGYIPLVKIWQLGPIYYAIYKGAVILQGPGANN</sequence>
<dbReference type="EMBL" id="JABZFV010000031">
    <property type="protein sequence ID" value="MBF0934513.1"/>
    <property type="molecule type" value="Genomic_DNA"/>
</dbReference>
<name>A0A929MNA0_ABIDE</name>